<name>A0A2P2QGS0_RHIMU</name>
<evidence type="ECO:0000313" key="1">
    <source>
        <dbReference type="EMBL" id="MBX66209.1"/>
    </source>
</evidence>
<dbReference type="AlphaFoldDB" id="A0A2P2QGS0"/>
<reference evidence="1" key="1">
    <citation type="submission" date="2018-02" db="EMBL/GenBank/DDBJ databases">
        <title>Rhizophora mucronata_Transcriptome.</title>
        <authorList>
            <person name="Meera S.P."/>
            <person name="Sreeshan A."/>
            <person name="Augustine A."/>
        </authorList>
    </citation>
    <scope>NUCLEOTIDE SEQUENCE</scope>
    <source>
        <tissue evidence="1">Leaf</tissue>
    </source>
</reference>
<protein>
    <submittedName>
        <fullName evidence="1">Uncharacterized protein</fullName>
    </submittedName>
</protein>
<sequence>MKFCIIKQSHQKTQSIAHPLSIDMPKLLT</sequence>
<dbReference type="EMBL" id="GGEC01085725">
    <property type="protein sequence ID" value="MBX66209.1"/>
    <property type="molecule type" value="Transcribed_RNA"/>
</dbReference>
<organism evidence="1">
    <name type="scientific">Rhizophora mucronata</name>
    <name type="common">Asiatic mangrove</name>
    <dbReference type="NCBI Taxonomy" id="61149"/>
    <lineage>
        <taxon>Eukaryota</taxon>
        <taxon>Viridiplantae</taxon>
        <taxon>Streptophyta</taxon>
        <taxon>Embryophyta</taxon>
        <taxon>Tracheophyta</taxon>
        <taxon>Spermatophyta</taxon>
        <taxon>Magnoliopsida</taxon>
        <taxon>eudicotyledons</taxon>
        <taxon>Gunneridae</taxon>
        <taxon>Pentapetalae</taxon>
        <taxon>rosids</taxon>
        <taxon>fabids</taxon>
        <taxon>Malpighiales</taxon>
        <taxon>Rhizophoraceae</taxon>
        <taxon>Rhizophora</taxon>
    </lineage>
</organism>
<accession>A0A2P2QGS0</accession>
<proteinExistence type="predicted"/>